<evidence type="ECO:0000313" key="2">
    <source>
        <dbReference type="Proteomes" id="UP000280197"/>
    </source>
</evidence>
<accession>A0A3Q9C7Q2</accession>
<reference evidence="1 2" key="1">
    <citation type="submission" date="2018-12" db="EMBL/GenBank/DDBJ databases">
        <authorList>
            <person name="Li K."/>
        </authorList>
    </citation>
    <scope>NUCLEOTIDE SEQUENCE [LARGE SCALE GENOMIC DNA]</scope>
    <source>
        <strain evidence="2">CR22</strain>
    </source>
</reference>
<sequence>MPMITLFPETGGAGLEDLERRTAWEHWGLYGVPGTDPNRRLRARIADRSLAGLVHVGPDGADAIELWRAAESVSLPEDWWDLLDQVQHLLVVGPVKEPDQRALQDAGDPLPPGSAVE</sequence>
<proteinExistence type="predicted"/>
<dbReference type="Proteomes" id="UP000280197">
    <property type="component" value="Chromosome"/>
</dbReference>
<organism evidence="1 2">
    <name type="scientific">Streptomyces aquilus</name>
    <dbReference type="NCBI Taxonomy" id="2548456"/>
    <lineage>
        <taxon>Bacteria</taxon>
        <taxon>Bacillati</taxon>
        <taxon>Actinomycetota</taxon>
        <taxon>Actinomycetes</taxon>
        <taxon>Kitasatosporales</taxon>
        <taxon>Streptomycetaceae</taxon>
        <taxon>Streptomyces</taxon>
    </lineage>
</organism>
<keyword evidence="2" id="KW-1185">Reference proteome</keyword>
<protein>
    <submittedName>
        <fullName evidence="1">Uncharacterized protein</fullName>
    </submittedName>
</protein>
<dbReference type="AlphaFoldDB" id="A0A3Q9C7Q2"/>
<dbReference type="RefSeq" id="WP_126276612.1">
    <property type="nucleotide sequence ID" value="NZ_CP034463.1"/>
</dbReference>
<dbReference type="EMBL" id="CP034463">
    <property type="protein sequence ID" value="AZP22813.1"/>
    <property type="molecule type" value="Genomic_DNA"/>
</dbReference>
<name>A0A3Q9C7Q2_9ACTN</name>
<evidence type="ECO:0000313" key="1">
    <source>
        <dbReference type="EMBL" id="AZP22813.1"/>
    </source>
</evidence>
<gene>
    <name evidence="1" type="ORF">EJC51_46330</name>
</gene>
<dbReference type="KEGG" id="saqu:EJC51_46330"/>